<proteinExistence type="predicted"/>
<feature type="compositionally biased region" description="Low complexity" evidence="1">
    <location>
        <begin position="32"/>
        <end position="44"/>
    </location>
</feature>
<evidence type="ECO:0000313" key="4">
    <source>
        <dbReference type="Proteomes" id="UP000706525"/>
    </source>
</evidence>
<protein>
    <recommendedName>
        <fullName evidence="5">Carboxypeptidase regulatory-like domain-containing protein</fullName>
    </recommendedName>
</protein>
<keyword evidence="2" id="KW-0732">Signal</keyword>
<keyword evidence="4" id="KW-1185">Reference proteome</keyword>
<comment type="caution">
    <text evidence="3">The sequence shown here is derived from an EMBL/GenBank/DDBJ whole genome shotgun (WGS) entry which is preliminary data.</text>
</comment>
<evidence type="ECO:0008006" key="5">
    <source>
        <dbReference type="Google" id="ProtNLM"/>
    </source>
</evidence>
<dbReference type="Proteomes" id="UP000706525">
    <property type="component" value="Unassembled WGS sequence"/>
</dbReference>
<feature type="chain" id="PRO_5046020244" description="Carboxypeptidase regulatory-like domain-containing protein" evidence="2">
    <location>
        <begin position="27"/>
        <end position="364"/>
    </location>
</feature>
<accession>A0ABM8XVC3</accession>
<reference evidence="3 4" key="1">
    <citation type="submission" date="2021-08" db="EMBL/GenBank/DDBJ databases">
        <authorList>
            <person name="Peeters C."/>
        </authorList>
    </citation>
    <scope>NUCLEOTIDE SEQUENCE [LARGE SCALE GENOMIC DNA]</scope>
    <source>
        <strain evidence="3 4">LMG 32289</strain>
    </source>
</reference>
<dbReference type="RefSeq" id="WP_223994249.1">
    <property type="nucleotide sequence ID" value="NZ_CAJZAG010000012.1"/>
</dbReference>
<dbReference type="PROSITE" id="PS51257">
    <property type="entry name" value="PROKAR_LIPOPROTEIN"/>
    <property type="match status" value="1"/>
</dbReference>
<dbReference type="EMBL" id="CAJZAG010000012">
    <property type="protein sequence ID" value="CAG9184317.1"/>
    <property type="molecule type" value="Genomic_DNA"/>
</dbReference>
<organism evidence="3 4">
    <name type="scientific">Cupriavidus pampae</name>
    <dbReference type="NCBI Taxonomy" id="659251"/>
    <lineage>
        <taxon>Bacteria</taxon>
        <taxon>Pseudomonadati</taxon>
        <taxon>Pseudomonadota</taxon>
        <taxon>Betaproteobacteria</taxon>
        <taxon>Burkholderiales</taxon>
        <taxon>Burkholderiaceae</taxon>
        <taxon>Cupriavidus</taxon>
    </lineage>
</organism>
<evidence type="ECO:0000256" key="2">
    <source>
        <dbReference type="SAM" id="SignalP"/>
    </source>
</evidence>
<evidence type="ECO:0000313" key="3">
    <source>
        <dbReference type="EMBL" id="CAG9184317.1"/>
    </source>
</evidence>
<evidence type="ECO:0000256" key="1">
    <source>
        <dbReference type="SAM" id="MobiDB-lite"/>
    </source>
</evidence>
<name>A0ABM8XVC3_9BURK</name>
<gene>
    <name evidence="3" type="ORF">LMG32289_05584</name>
</gene>
<feature type="signal peptide" evidence="2">
    <location>
        <begin position="1"/>
        <end position="26"/>
    </location>
</feature>
<feature type="region of interest" description="Disordered" evidence="1">
    <location>
        <begin position="32"/>
        <end position="58"/>
    </location>
</feature>
<sequence>MKNIATANLAKLVLATSIAALLTACGGGGGDTPANNTPAAPSTPQVQNPTDPYTGKDAGAPTVSVSGSVYNNATAGATVTAYLVNPDGSNGASLGTATTDANGNWAMTLSQTTQGMVRFVATGGTFKSEADASTQTNGTLELVAPYVTATLSQFVITPVTNVASGYLTQLAGKQGKTLKDAYTTASSSAMSVVTGNNRIGGVANGHAGVDYLSIVPGSAQDTLSAYADGLLAIEYYAIDHDLPSRVANRILAQTFETGFPSQKRADGSAVNVGKWVLGVFDETTAFTVADMGIGNPNTDVQAITQAKNAADACASGDKAGYYQRYPLPTGQSDYLDSTACTAYTNKITNIKAKTSSNKRNNPPA</sequence>